<dbReference type="RefSeq" id="WP_149104865.1">
    <property type="nucleotide sequence ID" value="NZ_VTFT01000003.1"/>
</dbReference>
<dbReference type="Proteomes" id="UP000324973">
    <property type="component" value="Unassembled WGS sequence"/>
</dbReference>
<dbReference type="AlphaFoldDB" id="A0A5D4XET7"/>
<reference evidence="1 2" key="1">
    <citation type="submission" date="2019-08" db="EMBL/GenBank/DDBJ databases">
        <title>Luteimonas viscosus sp. nov., isolated from soil of a sunflower field.</title>
        <authorList>
            <person name="Jianli Z."/>
            <person name="Ying Z."/>
        </authorList>
    </citation>
    <scope>NUCLEOTIDE SEQUENCE [LARGE SCALE GENOMIC DNA]</scope>
    <source>
        <strain evidence="1 2">XBU10</strain>
    </source>
</reference>
<comment type="caution">
    <text evidence="1">The sequence shown here is derived from an EMBL/GenBank/DDBJ whole genome shotgun (WGS) entry which is preliminary data.</text>
</comment>
<keyword evidence="2" id="KW-1185">Reference proteome</keyword>
<gene>
    <name evidence="1" type="ORF">FZO89_18135</name>
</gene>
<sequence>MAPASFELTGEGPFQRFIVRYRADSEPGRDKAAVPARLERTAAAAAVSPPPQLSWQRRLAVDADLFTAERPLDRQAAISLMRAFDDDPDVEYIEVDRMKGIDPIRPMPMRGD</sequence>
<name>A0A5D4XET7_9GAMM</name>
<organism evidence="1 2">
    <name type="scientific">Luteimonas viscosa</name>
    <dbReference type="NCBI Taxonomy" id="1132694"/>
    <lineage>
        <taxon>Bacteria</taxon>
        <taxon>Pseudomonadati</taxon>
        <taxon>Pseudomonadota</taxon>
        <taxon>Gammaproteobacteria</taxon>
        <taxon>Lysobacterales</taxon>
        <taxon>Lysobacteraceae</taxon>
        <taxon>Luteimonas</taxon>
    </lineage>
</organism>
<protein>
    <submittedName>
        <fullName evidence="1">Uncharacterized protein</fullName>
    </submittedName>
</protein>
<proteinExistence type="predicted"/>
<evidence type="ECO:0000313" key="2">
    <source>
        <dbReference type="Proteomes" id="UP000324973"/>
    </source>
</evidence>
<dbReference type="EMBL" id="VTFT01000003">
    <property type="protein sequence ID" value="TYT23158.1"/>
    <property type="molecule type" value="Genomic_DNA"/>
</dbReference>
<accession>A0A5D4XET7</accession>
<dbReference type="OrthoDB" id="5976021at2"/>
<evidence type="ECO:0000313" key="1">
    <source>
        <dbReference type="EMBL" id="TYT23158.1"/>
    </source>
</evidence>